<feature type="transmembrane region" description="Helical" evidence="1">
    <location>
        <begin position="66"/>
        <end position="88"/>
    </location>
</feature>
<feature type="transmembrane region" description="Helical" evidence="1">
    <location>
        <begin position="38"/>
        <end position="60"/>
    </location>
</feature>
<organism evidence="3 5">
    <name type="scientific">Thermodesulfobacterium geofontis</name>
    <dbReference type="NCBI Taxonomy" id="1295609"/>
    <lineage>
        <taxon>Bacteria</taxon>
        <taxon>Pseudomonadati</taxon>
        <taxon>Thermodesulfobacteriota</taxon>
        <taxon>Thermodesulfobacteria</taxon>
        <taxon>Thermodesulfobacteriales</taxon>
        <taxon>Thermodesulfobacteriaceae</taxon>
        <taxon>Thermodesulfobacterium</taxon>
    </lineage>
</organism>
<dbReference type="Proteomes" id="UP000235460">
    <property type="component" value="Unassembled WGS sequence"/>
</dbReference>
<accession>A0A2N7Q7K2</accession>
<evidence type="ECO:0000256" key="1">
    <source>
        <dbReference type="SAM" id="Phobius"/>
    </source>
</evidence>
<dbReference type="AlphaFoldDB" id="A0A2N7Q7K2"/>
<evidence type="ECO:0008006" key="6">
    <source>
        <dbReference type="Google" id="ProtNLM"/>
    </source>
</evidence>
<sequence length="93" mass="10354">MIGIDFIGFIILLIISVVVTAILHFGFKYYVIPGWWSFISKVIVGWIGAWLGSPVFGYWFEGLAYQKIYIIPAILGAIAANILVVDICKTLKS</sequence>
<evidence type="ECO:0000313" key="2">
    <source>
        <dbReference type="EMBL" id="PMP67501.1"/>
    </source>
</evidence>
<dbReference type="EMBL" id="PNIK01000047">
    <property type="protein sequence ID" value="PMP67501.1"/>
    <property type="molecule type" value="Genomic_DNA"/>
</dbReference>
<keyword evidence="1" id="KW-1133">Transmembrane helix</keyword>
<dbReference type="EMBL" id="PNJD01000422">
    <property type="protein sequence ID" value="PMP94133.1"/>
    <property type="molecule type" value="Genomic_DNA"/>
</dbReference>
<reference evidence="4 5" key="1">
    <citation type="submission" date="2018-01" db="EMBL/GenBank/DDBJ databases">
        <title>Metagenomic assembled genomes from two thermal pools in the Uzon Caldera, Kamchatka, Russia.</title>
        <authorList>
            <person name="Wilkins L."/>
            <person name="Ettinger C."/>
        </authorList>
    </citation>
    <scope>NUCLEOTIDE SEQUENCE [LARGE SCALE GENOMIC DNA]</scope>
    <source>
        <strain evidence="3">ARK-04</strain>
        <strain evidence="2">ZAV-08</strain>
    </source>
</reference>
<name>A0A2N7Q7K2_9BACT</name>
<feature type="transmembrane region" description="Helical" evidence="1">
    <location>
        <begin position="6"/>
        <end position="26"/>
    </location>
</feature>
<evidence type="ECO:0000313" key="4">
    <source>
        <dbReference type="Proteomes" id="UP000235460"/>
    </source>
</evidence>
<dbReference type="Proteomes" id="UP000235619">
    <property type="component" value="Unassembled WGS sequence"/>
</dbReference>
<gene>
    <name evidence="3" type="ORF">C0169_06920</name>
    <name evidence="2" type="ORF">C0190_03155</name>
</gene>
<protein>
    <recommendedName>
        <fullName evidence="6">GlsB/YeaQ/YmgE family stress response membrane protein</fullName>
    </recommendedName>
</protein>
<keyword evidence="1" id="KW-0812">Transmembrane</keyword>
<evidence type="ECO:0000313" key="3">
    <source>
        <dbReference type="EMBL" id="PMP94133.1"/>
    </source>
</evidence>
<keyword evidence="1" id="KW-0472">Membrane</keyword>
<comment type="caution">
    <text evidence="3">The sequence shown here is derived from an EMBL/GenBank/DDBJ whole genome shotgun (WGS) entry which is preliminary data.</text>
</comment>
<proteinExistence type="predicted"/>
<evidence type="ECO:0000313" key="5">
    <source>
        <dbReference type="Proteomes" id="UP000235619"/>
    </source>
</evidence>